<dbReference type="PANTHER" id="PTHR42734">
    <property type="entry name" value="METAL TRANSPORT SYSTEM ATP-BINDING PROTEIN TM_0124-RELATED"/>
    <property type="match status" value="1"/>
</dbReference>
<keyword evidence="2" id="KW-0813">Transport</keyword>
<dbReference type="InterPro" id="IPR027417">
    <property type="entry name" value="P-loop_NTPase"/>
</dbReference>
<evidence type="ECO:0000256" key="4">
    <source>
        <dbReference type="ARBA" id="ARBA00022840"/>
    </source>
</evidence>
<organism evidence="11 12">
    <name type="scientific">Methanohalobium evestigatum (strain ATCC BAA-1072 / DSM 3721 / NBRC 107634 / OCM 161 / Z-7303)</name>
    <dbReference type="NCBI Taxonomy" id="644295"/>
    <lineage>
        <taxon>Archaea</taxon>
        <taxon>Methanobacteriati</taxon>
        <taxon>Methanobacteriota</taxon>
        <taxon>Stenosarchaea group</taxon>
        <taxon>Methanomicrobia</taxon>
        <taxon>Methanosarcinales</taxon>
        <taxon>Methanosarcinaceae</taxon>
        <taxon>Methanohalobium</taxon>
    </lineage>
</organism>
<dbReference type="STRING" id="644295.Metev_2087"/>
<dbReference type="GeneID" id="9347748"/>
<comment type="function">
    <text evidence="6">Required for corrinoid utilization. Probably part of the ABC transporter complex BtuCDF involved in cobalamin (vitamin B12) import. Probably responsible for energy coupling to the transport system.</text>
</comment>
<dbReference type="SUPFAM" id="SSF52540">
    <property type="entry name" value="P-loop containing nucleoside triphosphate hydrolases"/>
    <property type="match status" value="1"/>
</dbReference>
<evidence type="ECO:0000256" key="9">
    <source>
        <dbReference type="ARBA" id="ARBA00077139"/>
    </source>
</evidence>
<evidence type="ECO:0000256" key="5">
    <source>
        <dbReference type="ARBA" id="ARBA00050590"/>
    </source>
</evidence>
<evidence type="ECO:0000256" key="3">
    <source>
        <dbReference type="ARBA" id="ARBA00022741"/>
    </source>
</evidence>
<dbReference type="RefSeq" id="WP_013195479.1">
    <property type="nucleotide sequence ID" value="NC_014253.1"/>
</dbReference>
<dbReference type="InterPro" id="IPR003439">
    <property type="entry name" value="ABC_transporter-like_ATP-bd"/>
</dbReference>
<evidence type="ECO:0000313" key="12">
    <source>
        <dbReference type="Proteomes" id="UP000000391"/>
    </source>
</evidence>
<dbReference type="Pfam" id="PF00005">
    <property type="entry name" value="ABC_tran"/>
    <property type="match status" value="1"/>
</dbReference>
<dbReference type="PANTHER" id="PTHR42734:SF17">
    <property type="entry name" value="METAL TRANSPORT SYSTEM ATP-BINDING PROTEIN TM_0124-RELATED"/>
    <property type="match status" value="1"/>
</dbReference>
<keyword evidence="4" id="KW-0067">ATP-binding</keyword>
<dbReference type="KEGG" id="mev:Metev_2087"/>
<proteinExistence type="inferred from homology"/>
<dbReference type="PROSITE" id="PS50893">
    <property type="entry name" value="ABC_TRANSPORTER_2"/>
    <property type="match status" value="1"/>
</dbReference>
<keyword evidence="3" id="KW-0547">Nucleotide-binding</keyword>
<reference evidence="11 12" key="1">
    <citation type="submission" date="2010-06" db="EMBL/GenBank/DDBJ databases">
        <title>Complete sequence chromosome of Methanohalobium evestigatum Z-7303.</title>
        <authorList>
            <consortium name="US DOE Joint Genome Institute"/>
            <person name="Lucas S."/>
            <person name="Copeland A."/>
            <person name="Lapidus A."/>
            <person name="Cheng J.-F."/>
            <person name="Bruce D."/>
            <person name="Goodwin L."/>
            <person name="Pitluck S."/>
            <person name="Saunders E."/>
            <person name="Detter J.C."/>
            <person name="Han C."/>
            <person name="Tapia R."/>
            <person name="Land M."/>
            <person name="Hauser L."/>
            <person name="Kyrpides N."/>
            <person name="Mikhailova N."/>
            <person name="Sieprawska-Lupa M."/>
            <person name="Whitman W.B."/>
            <person name="Anderson I."/>
            <person name="Woyke T."/>
        </authorList>
    </citation>
    <scope>NUCLEOTIDE SEQUENCE [LARGE SCALE GENOMIC DNA]</scope>
    <source>
        <strain evidence="12">ATCC BAA-1072 / DSM 3721 / NBRC 107634 / OCM 161 / Z-7303</strain>
    </source>
</reference>
<evidence type="ECO:0000256" key="2">
    <source>
        <dbReference type="ARBA" id="ARBA00022448"/>
    </source>
</evidence>
<dbReference type="HOGENOM" id="CLU_000604_1_11_2"/>
<dbReference type="AlphaFoldDB" id="D7EBS2"/>
<dbReference type="InterPro" id="IPR050153">
    <property type="entry name" value="Metal_Ion_Import_ABC"/>
</dbReference>
<dbReference type="GO" id="GO:0015420">
    <property type="term" value="F:ABC-type vitamin B12 transporter activity"/>
    <property type="evidence" value="ECO:0007669"/>
    <property type="project" value="UniProtKB-EC"/>
</dbReference>
<sequence>MGTYDNAVELSNVWVHYGNIPVLEDINLTIEQPRDLLAIIGPNGGGKTTLLKVILGLIKPSNGKVKLFGESPAKNRKYVGYVPQHSSFDYDFPISVWDVVLMGRMGHTGILKRYSSEDKFKANKALKTVNMEDYANHQIGKLSGGQRQRVFIARALAAEPEVLLLDEPSAGLDTHMQGELYELLSKLKKDMAIIMVTHDLTAVSLHVDKVACLNRKLFYHGSKEISHEDLEAAYHCPVEMIAHGVPHRVLKDH</sequence>
<name>D7EBS2_METEZ</name>
<evidence type="ECO:0000256" key="1">
    <source>
        <dbReference type="ARBA" id="ARBA00005417"/>
    </source>
</evidence>
<evidence type="ECO:0000256" key="6">
    <source>
        <dbReference type="ARBA" id="ARBA00058960"/>
    </source>
</evidence>
<gene>
    <name evidence="11" type="ordered locus">Metev_2087</name>
</gene>
<dbReference type="Gene3D" id="3.40.50.300">
    <property type="entry name" value="P-loop containing nucleotide triphosphate hydrolases"/>
    <property type="match status" value="1"/>
</dbReference>
<feature type="domain" description="ABC transporter" evidence="10">
    <location>
        <begin position="8"/>
        <end position="240"/>
    </location>
</feature>
<evidence type="ECO:0000256" key="8">
    <source>
        <dbReference type="ARBA" id="ARBA00073649"/>
    </source>
</evidence>
<dbReference type="Proteomes" id="UP000000391">
    <property type="component" value="Chromosome"/>
</dbReference>
<accession>D7EBS2</accession>
<comment type="catalytic activity">
    <reaction evidence="5">
        <text>an R-cob(III)alamin(out) + ATP + H2O = an R-cob(III)alamin(in) + ADP + phosphate + H(+)</text>
        <dbReference type="Rhea" id="RHEA:17873"/>
        <dbReference type="ChEBI" id="CHEBI:15377"/>
        <dbReference type="ChEBI" id="CHEBI:15378"/>
        <dbReference type="ChEBI" id="CHEBI:30616"/>
        <dbReference type="ChEBI" id="CHEBI:43474"/>
        <dbReference type="ChEBI" id="CHEBI:140785"/>
        <dbReference type="ChEBI" id="CHEBI:456216"/>
        <dbReference type="EC" id="7.6.2.8"/>
    </reaction>
</comment>
<dbReference type="EC" id="7.6.2.8" evidence="7"/>
<evidence type="ECO:0000256" key="7">
    <source>
        <dbReference type="ARBA" id="ARBA00066387"/>
    </source>
</evidence>
<dbReference type="InterPro" id="IPR003593">
    <property type="entry name" value="AAA+_ATPase"/>
</dbReference>
<protein>
    <recommendedName>
        <fullName evidence="8">Cobalamin import ATP-binding protein BtuD</fullName>
        <ecNumber evidence="7">7.6.2.8</ecNumber>
    </recommendedName>
    <alternativeName>
        <fullName evidence="9">Vitamin B12-transporting ATPase</fullName>
    </alternativeName>
</protein>
<dbReference type="GO" id="GO:0016887">
    <property type="term" value="F:ATP hydrolysis activity"/>
    <property type="evidence" value="ECO:0007669"/>
    <property type="project" value="InterPro"/>
</dbReference>
<dbReference type="EMBL" id="CP002069">
    <property type="protein sequence ID" value="ADI74914.1"/>
    <property type="molecule type" value="Genomic_DNA"/>
</dbReference>
<dbReference type="SMART" id="SM00382">
    <property type="entry name" value="AAA"/>
    <property type="match status" value="1"/>
</dbReference>
<dbReference type="FunFam" id="3.40.50.300:FF:000134">
    <property type="entry name" value="Iron-enterobactin ABC transporter ATP-binding protein"/>
    <property type="match status" value="1"/>
</dbReference>
<keyword evidence="12" id="KW-1185">Reference proteome</keyword>
<dbReference type="InterPro" id="IPR017871">
    <property type="entry name" value="ABC_transporter-like_CS"/>
</dbReference>
<dbReference type="PROSITE" id="PS00211">
    <property type="entry name" value="ABC_TRANSPORTER_1"/>
    <property type="match status" value="1"/>
</dbReference>
<dbReference type="GO" id="GO:0005524">
    <property type="term" value="F:ATP binding"/>
    <property type="evidence" value="ECO:0007669"/>
    <property type="project" value="UniProtKB-KW"/>
</dbReference>
<evidence type="ECO:0000259" key="10">
    <source>
        <dbReference type="PROSITE" id="PS50893"/>
    </source>
</evidence>
<dbReference type="CDD" id="cd03235">
    <property type="entry name" value="ABC_Metallic_Cations"/>
    <property type="match status" value="1"/>
</dbReference>
<dbReference type="OrthoDB" id="10909at2157"/>
<comment type="similarity">
    <text evidence="1">Belongs to the ABC transporter superfamily.</text>
</comment>
<evidence type="ECO:0000313" key="11">
    <source>
        <dbReference type="EMBL" id="ADI74914.1"/>
    </source>
</evidence>